<feature type="compositionally biased region" description="Basic residues" evidence="1">
    <location>
        <begin position="244"/>
        <end position="254"/>
    </location>
</feature>
<dbReference type="InterPro" id="IPR030807">
    <property type="entry name" value="Methyltran_NanM"/>
</dbReference>
<dbReference type="KEGG" id="ehx:EMIHUDRAFT_458415"/>
<evidence type="ECO:0000313" key="2">
    <source>
        <dbReference type="EnsemblProtists" id="EOD21245"/>
    </source>
</evidence>
<dbReference type="EnsemblProtists" id="EOD21245">
    <property type="protein sequence ID" value="EOD21245"/>
    <property type="gene ID" value="EMIHUDRAFT_458415"/>
</dbReference>
<dbReference type="GeneID" id="17266802"/>
<reference evidence="2" key="2">
    <citation type="submission" date="2024-10" db="UniProtKB">
        <authorList>
            <consortium name="EnsemblProtists"/>
        </authorList>
    </citation>
    <scope>IDENTIFICATION</scope>
</reference>
<feature type="region of interest" description="Disordered" evidence="1">
    <location>
        <begin position="167"/>
        <end position="187"/>
    </location>
</feature>
<evidence type="ECO:0000256" key="1">
    <source>
        <dbReference type="SAM" id="MobiDB-lite"/>
    </source>
</evidence>
<dbReference type="InterPro" id="IPR029063">
    <property type="entry name" value="SAM-dependent_MTases_sf"/>
</dbReference>
<dbReference type="PaxDb" id="2903-EOD21245"/>
<dbReference type="NCBIfam" id="TIGR04371">
    <property type="entry name" value="methyltran_NanM"/>
    <property type="match status" value="1"/>
</dbReference>
<dbReference type="AlphaFoldDB" id="A0A0D3JCL0"/>
<protein>
    <submittedName>
        <fullName evidence="2">Uncharacterized protein</fullName>
    </submittedName>
</protein>
<accession>A0A0D3JCL0</accession>
<dbReference type="Gene3D" id="3.40.50.150">
    <property type="entry name" value="Vaccinia Virus protein VP39"/>
    <property type="match status" value="1"/>
</dbReference>
<dbReference type="SUPFAM" id="SSF53335">
    <property type="entry name" value="S-adenosyl-L-methionine-dependent methyltransferases"/>
    <property type="match status" value="1"/>
</dbReference>
<keyword evidence="3" id="KW-1185">Reference proteome</keyword>
<dbReference type="RefSeq" id="XP_005773674.1">
    <property type="nucleotide sequence ID" value="XM_005773617.1"/>
</dbReference>
<feature type="compositionally biased region" description="Basic residues" evidence="1">
    <location>
        <begin position="262"/>
        <end position="281"/>
    </location>
</feature>
<feature type="region of interest" description="Disordered" evidence="1">
    <location>
        <begin position="238"/>
        <end position="291"/>
    </location>
</feature>
<sequence length="651" mass="70257">MAVGSSAPEFFTDARRERRYMVDFNESEGESAFLVVRSTKGVWFDNPHVFHRSLAKVPISFCFAEGAQVQTELGPTASVKVGGYFASSAEYEEWYQRRRASLTLPPSLGAEACGVINDVVDTTYYPGLPTPMAAGKSGPASARSGSGPGYVDGVEAAVRRLGESVSYQATPADGKKSPSPGVPTSGGIAPVAPKPLGAVAGAGLAEAEAAKEREHWEGRLKKAKAALDLIAEQREKWADLQSRRSGKCRRKAMRCRNNPKFGKAKGRRKSGKAKGRGRRPNWRREPQTTPTAVASAFSSAVASASSAFSSGVASAASSAFSPAVASKASSLVSCSPLLMPALVLILLAIACGASWPTAASGKGATCCAEYFNMAARNHSLFSIFRQHYMSYGYAGIEVCGPYPYNNERGSQKLLNLLLLHVPNFLRWLPTIERMDQIGSGTTFLLSHASGTARVSGTLLRYFKFATDLKALFGDLKGKHLIEIGVGFGGQAAAIAHVFPELGSYTLLDLPEPLRLAQTYLKHAGPSTPTDFYFLNANPCNESLTDQPWNFQPSKYDLVFSTHAFQELPMAVKQLYGDKGNGDAVRRNMLVFSDVMNLYRFTPKFERDRFEAIVAWGVSTSGYYPGTALDAAVQKLTAASTYHERYKQATAD</sequence>
<dbReference type="HOGENOM" id="CLU_421184_0_0_1"/>
<evidence type="ECO:0000313" key="3">
    <source>
        <dbReference type="Proteomes" id="UP000013827"/>
    </source>
</evidence>
<organism evidence="2 3">
    <name type="scientific">Emiliania huxleyi (strain CCMP1516)</name>
    <dbReference type="NCBI Taxonomy" id="280463"/>
    <lineage>
        <taxon>Eukaryota</taxon>
        <taxon>Haptista</taxon>
        <taxon>Haptophyta</taxon>
        <taxon>Prymnesiophyceae</taxon>
        <taxon>Isochrysidales</taxon>
        <taxon>Noelaerhabdaceae</taxon>
        <taxon>Emiliania</taxon>
    </lineage>
</organism>
<reference evidence="3" key="1">
    <citation type="journal article" date="2013" name="Nature">
        <title>Pan genome of the phytoplankton Emiliania underpins its global distribution.</title>
        <authorList>
            <person name="Read B.A."/>
            <person name="Kegel J."/>
            <person name="Klute M.J."/>
            <person name="Kuo A."/>
            <person name="Lefebvre S.C."/>
            <person name="Maumus F."/>
            <person name="Mayer C."/>
            <person name="Miller J."/>
            <person name="Monier A."/>
            <person name="Salamov A."/>
            <person name="Young J."/>
            <person name="Aguilar M."/>
            <person name="Claverie J.M."/>
            <person name="Frickenhaus S."/>
            <person name="Gonzalez K."/>
            <person name="Herman E.K."/>
            <person name="Lin Y.C."/>
            <person name="Napier J."/>
            <person name="Ogata H."/>
            <person name="Sarno A.F."/>
            <person name="Shmutz J."/>
            <person name="Schroeder D."/>
            <person name="de Vargas C."/>
            <person name="Verret F."/>
            <person name="von Dassow P."/>
            <person name="Valentin K."/>
            <person name="Van de Peer Y."/>
            <person name="Wheeler G."/>
            <person name="Dacks J.B."/>
            <person name="Delwiche C.F."/>
            <person name="Dyhrman S.T."/>
            <person name="Glockner G."/>
            <person name="John U."/>
            <person name="Richards T."/>
            <person name="Worden A.Z."/>
            <person name="Zhang X."/>
            <person name="Grigoriev I.V."/>
            <person name="Allen A.E."/>
            <person name="Bidle K."/>
            <person name="Borodovsky M."/>
            <person name="Bowler C."/>
            <person name="Brownlee C."/>
            <person name="Cock J.M."/>
            <person name="Elias M."/>
            <person name="Gladyshev V.N."/>
            <person name="Groth M."/>
            <person name="Guda C."/>
            <person name="Hadaegh A."/>
            <person name="Iglesias-Rodriguez M.D."/>
            <person name="Jenkins J."/>
            <person name="Jones B.M."/>
            <person name="Lawson T."/>
            <person name="Leese F."/>
            <person name="Lindquist E."/>
            <person name="Lobanov A."/>
            <person name="Lomsadze A."/>
            <person name="Malik S.B."/>
            <person name="Marsh M.E."/>
            <person name="Mackinder L."/>
            <person name="Mock T."/>
            <person name="Mueller-Roeber B."/>
            <person name="Pagarete A."/>
            <person name="Parker M."/>
            <person name="Probert I."/>
            <person name="Quesneville H."/>
            <person name="Raines C."/>
            <person name="Rensing S.A."/>
            <person name="Riano-Pachon D.M."/>
            <person name="Richier S."/>
            <person name="Rokitta S."/>
            <person name="Shiraiwa Y."/>
            <person name="Soanes D.M."/>
            <person name="van der Giezen M."/>
            <person name="Wahlund T.M."/>
            <person name="Williams B."/>
            <person name="Wilson W."/>
            <person name="Wolfe G."/>
            <person name="Wurch L.L."/>
        </authorList>
    </citation>
    <scope>NUCLEOTIDE SEQUENCE</scope>
</reference>
<name>A0A0D3JCL0_EMIH1</name>
<proteinExistence type="predicted"/>
<dbReference type="Proteomes" id="UP000013827">
    <property type="component" value="Unassembled WGS sequence"/>
</dbReference>